<dbReference type="EMBL" id="DVFI01000026">
    <property type="protein sequence ID" value="HIQ62322.1"/>
    <property type="molecule type" value="Genomic_DNA"/>
</dbReference>
<evidence type="ECO:0000256" key="2">
    <source>
        <dbReference type="ARBA" id="ARBA00023315"/>
    </source>
</evidence>
<dbReference type="SUPFAM" id="SSF55729">
    <property type="entry name" value="Acyl-CoA N-acyltransferases (Nat)"/>
    <property type="match status" value="2"/>
</dbReference>
<reference evidence="4" key="2">
    <citation type="journal article" date="2021" name="PeerJ">
        <title>Extensive microbial diversity within the chicken gut microbiome revealed by metagenomics and culture.</title>
        <authorList>
            <person name="Gilroy R."/>
            <person name="Ravi A."/>
            <person name="Getino M."/>
            <person name="Pursley I."/>
            <person name="Horton D.L."/>
            <person name="Alikhan N.F."/>
            <person name="Baker D."/>
            <person name="Gharbi K."/>
            <person name="Hall N."/>
            <person name="Watson M."/>
            <person name="Adriaenssens E.M."/>
            <person name="Foster-Nyarko E."/>
            <person name="Jarju S."/>
            <person name="Secka A."/>
            <person name="Antonio M."/>
            <person name="Oren A."/>
            <person name="Chaudhuri R.R."/>
            <person name="La Ragione R."/>
            <person name="Hildebrand F."/>
            <person name="Pallen M.J."/>
        </authorList>
    </citation>
    <scope>NUCLEOTIDE SEQUENCE</scope>
    <source>
        <strain evidence="4">ChiHile30-977</strain>
    </source>
</reference>
<organism evidence="4 5">
    <name type="scientific">Candidatus Avichristensenella intestinipullorum</name>
    <dbReference type="NCBI Taxonomy" id="2840693"/>
    <lineage>
        <taxon>Bacteria</taxon>
        <taxon>Bacillati</taxon>
        <taxon>Bacillota</taxon>
        <taxon>Clostridia</taxon>
        <taxon>Candidatus Avichristensenella</taxon>
    </lineage>
</organism>
<dbReference type="PANTHER" id="PTHR43877">
    <property type="entry name" value="AMINOALKYLPHOSPHONATE N-ACETYLTRANSFERASE-RELATED-RELATED"/>
    <property type="match status" value="1"/>
</dbReference>
<dbReference type="Proteomes" id="UP000886819">
    <property type="component" value="Unassembled WGS sequence"/>
</dbReference>
<reference evidence="4" key="1">
    <citation type="submission" date="2020-10" db="EMBL/GenBank/DDBJ databases">
        <authorList>
            <person name="Gilroy R."/>
        </authorList>
    </citation>
    <scope>NUCLEOTIDE SEQUENCE</scope>
    <source>
        <strain evidence="4">ChiHile30-977</strain>
    </source>
</reference>
<dbReference type="InterPro" id="IPR050832">
    <property type="entry name" value="Bact_Acetyltransf"/>
</dbReference>
<sequence>MKDEIAIREAVTKADVALFWEQLHAYHRRDIFPDPEDNEAAYFLDDTQYRAQVQSVHDRPQDRGFYLFFHRAGQDIGFALPVIFTSEDGKCFIMEFCVFPAFRGGGTGTECAGALLDWAKRNGAQYAELNCGSHPRRRRFWERVGFVANGADEWGEPLMILPPTEHVPYTVEALTDAEDWQLKKLENGYLQEIGESPLTKEKQERLAAAVRDGRITFFLARRGYRAVGMCSVVKCFSTFACTDTGIFEDFYVEPAFRKQGIARKLARAAQAWSREQGLASLTVCSAPCDEKMYQSLGFETPLGAVFADINAPA</sequence>
<dbReference type="InterPro" id="IPR000182">
    <property type="entry name" value="GNAT_dom"/>
</dbReference>
<comment type="caution">
    <text evidence="4">The sequence shown here is derived from an EMBL/GenBank/DDBJ whole genome shotgun (WGS) entry which is preliminary data.</text>
</comment>
<dbReference type="AlphaFoldDB" id="A0A9D0YUR1"/>
<keyword evidence="2" id="KW-0012">Acyltransferase</keyword>
<gene>
    <name evidence="4" type="ORF">IAA66_01885</name>
</gene>
<dbReference type="PROSITE" id="PS51186">
    <property type="entry name" value="GNAT"/>
    <property type="match status" value="2"/>
</dbReference>
<protein>
    <submittedName>
        <fullName evidence="4">GNAT family N-acetyltransferase</fullName>
    </submittedName>
</protein>
<dbReference type="GO" id="GO:0016747">
    <property type="term" value="F:acyltransferase activity, transferring groups other than amino-acyl groups"/>
    <property type="evidence" value="ECO:0007669"/>
    <property type="project" value="InterPro"/>
</dbReference>
<evidence type="ECO:0000256" key="1">
    <source>
        <dbReference type="ARBA" id="ARBA00022679"/>
    </source>
</evidence>
<feature type="domain" description="N-acetyltransferase" evidence="3">
    <location>
        <begin position="5"/>
        <end position="164"/>
    </location>
</feature>
<keyword evidence="1" id="KW-0808">Transferase</keyword>
<evidence type="ECO:0000259" key="3">
    <source>
        <dbReference type="PROSITE" id="PS51186"/>
    </source>
</evidence>
<dbReference type="Pfam" id="PF00583">
    <property type="entry name" value="Acetyltransf_1"/>
    <property type="match status" value="2"/>
</dbReference>
<dbReference type="InterPro" id="IPR016181">
    <property type="entry name" value="Acyl_CoA_acyltransferase"/>
</dbReference>
<dbReference type="PANTHER" id="PTHR43877:SF1">
    <property type="entry name" value="ACETYLTRANSFERASE"/>
    <property type="match status" value="1"/>
</dbReference>
<dbReference type="Gene3D" id="3.40.630.30">
    <property type="match status" value="2"/>
</dbReference>
<evidence type="ECO:0000313" key="5">
    <source>
        <dbReference type="Proteomes" id="UP000886819"/>
    </source>
</evidence>
<accession>A0A9D0YUR1</accession>
<evidence type="ECO:0000313" key="4">
    <source>
        <dbReference type="EMBL" id="HIQ62322.1"/>
    </source>
</evidence>
<proteinExistence type="predicted"/>
<name>A0A9D0YUR1_9FIRM</name>
<feature type="domain" description="N-acetyltransferase" evidence="3">
    <location>
        <begin position="169"/>
        <end position="313"/>
    </location>
</feature>
<dbReference type="CDD" id="cd04301">
    <property type="entry name" value="NAT_SF"/>
    <property type="match status" value="2"/>
</dbReference>